<evidence type="ECO:0000313" key="1">
    <source>
        <dbReference type="EMBL" id="KAA1081247.1"/>
    </source>
</evidence>
<accession>A0A5B0MWU9</accession>
<organism evidence="1 2">
    <name type="scientific">Puccinia graminis f. sp. tritici</name>
    <dbReference type="NCBI Taxonomy" id="56615"/>
    <lineage>
        <taxon>Eukaryota</taxon>
        <taxon>Fungi</taxon>
        <taxon>Dikarya</taxon>
        <taxon>Basidiomycota</taxon>
        <taxon>Pucciniomycotina</taxon>
        <taxon>Pucciniomycetes</taxon>
        <taxon>Pucciniales</taxon>
        <taxon>Pucciniaceae</taxon>
        <taxon>Puccinia</taxon>
    </lineage>
</organism>
<dbReference type="EMBL" id="VSWC01000131">
    <property type="protein sequence ID" value="KAA1081247.1"/>
    <property type="molecule type" value="Genomic_DNA"/>
</dbReference>
<sequence length="84" mass="9929">MSKRLTIRLSYDLVSPWSYFAYVVLKRYRPIWDFELILNPVWLGGTTCLQSNLMDVKLLIITGLFRIFVMIGRHGQTLNRRHEG</sequence>
<dbReference type="OrthoDB" id="4664297at2759"/>
<comment type="caution">
    <text evidence="1">The sequence shown here is derived from an EMBL/GenBank/DDBJ whole genome shotgun (WGS) entry which is preliminary data.</text>
</comment>
<dbReference type="Gene3D" id="3.40.30.10">
    <property type="entry name" value="Glutaredoxin"/>
    <property type="match status" value="1"/>
</dbReference>
<evidence type="ECO:0008006" key="3">
    <source>
        <dbReference type="Google" id="ProtNLM"/>
    </source>
</evidence>
<dbReference type="Proteomes" id="UP000324748">
    <property type="component" value="Unassembled WGS sequence"/>
</dbReference>
<evidence type="ECO:0000313" key="2">
    <source>
        <dbReference type="Proteomes" id="UP000324748"/>
    </source>
</evidence>
<protein>
    <recommendedName>
        <fullName evidence="3">DSBA-like thioredoxin domain-containing protein</fullName>
    </recommendedName>
</protein>
<dbReference type="AlphaFoldDB" id="A0A5B0MWU9"/>
<gene>
    <name evidence="1" type="ORF">PGT21_032139</name>
</gene>
<keyword evidence="2" id="KW-1185">Reference proteome</keyword>
<proteinExistence type="predicted"/>
<name>A0A5B0MWU9_PUCGR</name>
<reference evidence="1 2" key="1">
    <citation type="submission" date="2019-05" db="EMBL/GenBank/DDBJ databases">
        <title>Emergence of the Ug99 lineage of the wheat stem rust pathogen through somatic hybridization.</title>
        <authorList>
            <person name="Li F."/>
            <person name="Upadhyaya N.M."/>
            <person name="Sperschneider J."/>
            <person name="Matny O."/>
            <person name="Nguyen-Phuc H."/>
            <person name="Mago R."/>
            <person name="Raley C."/>
            <person name="Miller M.E."/>
            <person name="Silverstein K.A.T."/>
            <person name="Henningsen E."/>
            <person name="Hirsch C.D."/>
            <person name="Visser B."/>
            <person name="Pretorius Z.A."/>
            <person name="Steffenson B.J."/>
            <person name="Schwessinger B."/>
            <person name="Dodds P.N."/>
            <person name="Figueroa M."/>
        </authorList>
    </citation>
    <scope>NUCLEOTIDE SEQUENCE [LARGE SCALE GENOMIC DNA]</scope>
    <source>
        <strain evidence="1">21-0</strain>
    </source>
</reference>